<dbReference type="RefSeq" id="WP_369059826.1">
    <property type="nucleotide sequence ID" value="NZ_CP158375.1"/>
</dbReference>
<proteinExistence type="predicted"/>
<sequence length="49" mass="5393">MRAIDEGELLSVLPAPPEARSRHQTAVTLLSLQEKLLGELITRARCATH</sequence>
<dbReference type="AlphaFoldDB" id="A0AB39KT04"/>
<gene>
    <name evidence="1" type="ORF">ABOZ73_00425</name>
</gene>
<reference evidence="1" key="1">
    <citation type="submission" date="2024-06" db="EMBL/GenBank/DDBJ databases">
        <title>Caulobacter inopinatus, sp. nov.</title>
        <authorList>
            <person name="Donachie S.P."/>
        </authorList>
    </citation>
    <scope>NUCLEOTIDE SEQUENCE</scope>
    <source>
        <strain evidence="1">73W</strain>
    </source>
</reference>
<name>A0AB39KT04_9CAUL</name>
<dbReference type="EMBL" id="CP158375">
    <property type="protein sequence ID" value="XDO96931.1"/>
    <property type="molecule type" value="Genomic_DNA"/>
</dbReference>
<evidence type="ECO:0008006" key="2">
    <source>
        <dbReference type="Google" id="ProtNLM"/>
    </source>
</evidence>
<organism evidence="1">
    <name type="scientific">Caulobacter sp. 73W</name>
    <dbReference type="NCBI Taxonomy" id="3161137"/>
    <lineage>
        <taxon>Bacteria</taxon>
        <taxon>Pseudomonadati</taxon>
        <taxon>Pseudomonadota</taxon>
        <taxon>Alphaproteobacteria</taxon>
        <taxon>Caulobacterales</taxon>
        <taxon>Caulobacteraceae</taxon>
        <taxon>Caulobacter</taxon>
    </lineage>
</organism>
<accession>A0AB39KT04</accession>
<evidence type="ECO:0000313" key="1">
    <source>
        <dbReference type="EMBL" id="XDO96931.1"/>
    </source>
</evidence>
<protein>
    <recommendedName>
        <fullName evidence="2">LysR family transcriptional regulator</fullName>
    </recommendedName>
</protein>